<dbReference type="HOGENOM" id="CLU_2822869_0_0_4"/>
<feature type="region of interest" description="Disordered" evidence="1">
    <location>
        <begin position="1"/>
        <end position="20"/>
    </location>
</feature>
<dbReference type="AlphaFoldDB" id="E5ATT9"/>
<gene>
    <name evidence="2" type="ordered locus">RBRH_00434</name>
</gene>
<proteinExistence type="predicted"/>
<reference evidence="2 3" key="1">
    <citation type="journal article" date="2011" name="J. Bacteriol.">
        <title>Complete genome sequence of Burkholderia rhizoxinica, an endosymbiont of Rhizopus microsporus.</title>
        <authorList>
            <person name="Lackner G."/>
            <person name="Moebius N."/>
            <person name="Partida-Martinez L."/>
            <person name="Hertweck C."/>
        </authorList>
    </citation>
    <scope>NUCLEOTIDE SEQUENCE [LARGE SCALE GENOMIC DNA]</scope>
    <source>
        <strain evidence="3">DSM 19002 / CIP 109453 / HKI 454</strain>
        <plasmid evidence="2 3">pBRH01</plasmid>
    </source>
</reference>
<protein>
    <submittedName>
        <fullName evidence="2">Uncharacterized protein</fullName>
    </submittedName>
</protein>
<dbReference type="Proteomes" id="UP000007437">
    <property type="component" value="Plasmid pBRH01"/>
</dbReference>
<accession>E5ATT9</accession>
<evidence type="ECO:0000313" key="3">
    <source>
        <dbReference type="Proteomes" id="UP000007437"/>
    </source>
</evidence>
<feature type="compositionally biased region" description="Basic residues" evidence="1">
    <location>
        <begin position="1"/>
        <end position="12"/>
    </location>
</feature>
<name>E5ATT9_MYCRK</name>
<evidence type="ECO:0000256" key="1">
    <source>
        <dbReference type="SAM" id="MobiDB-lite"/>
    </source>
</evidence>
<dbReference type="EMBL" id="FR687360">
    <property type="protein sequence ID" value="CBW76513.1"/>
    <property type="molecule type" value="Genomic_DNA"/>
</dbReference>
<sequence length="66" mass="7623">MTATPRHARSRAIRPGAREGHACRGIRAFRHQLNRHCGARARHALARRRKSSAYSDRRIAWRVPAR</sequence>
<keyword evidence="2" id="KW-0614">Plasmid</keyword>
<geneLocation type="plasmid" evidence="2 3">
    <name>pBRH01</name>
</geneLocation>
<evidence type="ECO:0000313" key="2">
    <source>
        <dbReference type="EMBL" id="CBW76513.1"/>
    </source>
</evidence>
<organism evidence="2 3">
    <name type="scientific">Mycetohabitans rhizoxinica (strain DSM 19002 / CIP 109453 / HKI 454)</name>
    <name type="common">Paraburkholderia rhizoxinica</name>
    <dbReference type="NCBI Taxonomy" id="882378"/>
    <lineage>
        <taxon>Bacteria</taxon>
        <taxon>Pseudomonadati</taxon>
        <taxon>Pseudomonadota</taxon>
        <taxon>Betaproteobacteria</taxon>
        <taxon>Burkholderiales</taxon>
        <taxon>Burkholderiaceae</taxon>
        <taxon>Mycetohabitans</taxon>
    </lineage>
</organism>
<dbReference type="KEGG" id="brh:RBRH_00434"/>